<evidence type="ECO:0000313" key="6">
    <source>
        <dbReference type="EMBL" id="CAH0022310.1"/>
    </source>
</evidence>
<keyword evidence="3" id="KW-0274">FAD</keyword>
<dbReference type="Gene3D" id="3.30.43.10">
    <property type="entry name" value="Uridine Diphospho-n-acetylenolpyruvylglucosamine Reductase, domain 2"/>
    <property type="match status" value="1"/>
</dbReference>
<dbReference type="Gene3D" id="3.30.465.10">
    <property type="match status" value="1"/>
</dbReference>
<dbReference type="InterPro" id="IPR036318">
    <property type="entry name" value="FAD-bd_PCMH-like_sf"/>
</dbReference>
<dbReference type="EMBL" id="CABFNQ020000676">
    <property type="protein sequence ID" value="CAH0022310.1"/>
    <property type="molecule type" value="Genomic_DNA"/>
</dbReference>
<evidence type="ECO:0000313" key="7">
    <source>
        <dbReference type="Proteomes" id="UP000696573"/>
    </source>
</evidence>
<evidence type="ECO:0000256" key="1">
    <source>
        <dbReference type="ARBA" id="ARBA00005466"/>
    </source>
</evidence>
<dbReference type="SUPFAM" id="SSF56176">
    <property type="entry name" value="FAD-binding/transporter-associated domain-like"/>
    <property type="match status" value="1"/>
</dbReference>
<dbReference type="AlphaFoldDB" id="A0A9N9VEY0"/>
<evidence type="ECO:0000256" key="4">
    <source>
        <dbReference type="ARBA" id="ARBA00023002"/>
    </source>
</evidence>
<dbReference type="Pfam" id="PF01565">
    <property type="entry name" value="FAD_binding_4"/>
    <property type="match status" value="1"/>
</dbReference>
<keyword evidence="2" id="KW-0285">Flavoprotein</keyword>
<dbReference type="PROSITE" id="PS51387">
    <property type="entry name" value="FAD_PCMH"/>
    <property type="match status" value="1"/>
</dbReference>
<dbReference type="InterPro" id="IPR016167">
    <property type="entry name" value="FAD-bd_PCMH_sub1"/>
</dbReference>
<evidence type="ECO:0000256" key="2">
    <source>
        <dbReference type="ARBA" id="ARBA00022630"/>
    </source>
</evidence>
<dbReference type="InterPro" id="IPR050416">
    <property type="entry name" value="FAD-linked_Oxidoreductase"/>
</dbReference>
<dbReference type="GO" id="GO:0071949">
    <property type="term" value="F:FAD binding"/>
    <property type="evidence" value="ECO:0007669"/>
    <property type="project" value="InterPro"/>
</dbReference>
<evidence type="ECO:0000259" key="5">
    <source>
        <dbReference type="PROSITE" id="PS51387"/>
    </source>
</evidence>
<evidence type="ECO:0000256" key="3">
    <source>
        <dbReference type="ARBA" id="ARBA00022827"/>
    </source>
</evidence>
<comment type="similarity">
    <text evidence="1">Belongs to the oxygen-dependent FAD-linked oxidoreductase family.</text>
</comment>
<dbReference type="PANTHER" id="PTHR42973">
    <property type="entry name" value="BINDING OXIDOREDUCTASE, PUTATIVE (AFU_ORTHOLOGUE AFUA_1G17690)-RELATED"/>
    <property type="match status" value="1"/>
</dbReference>
<gene>
    <name evidence="6" type="ORF">CRHIZ90672A_00004119</name>
</gene>
<reference evidence="6" key="1">
    <citation type="submission" date="2021-10" db="EMBL/GenBank/DDBJ databases">
        <authorList>
            <person name="Piombo E."/>
        </authorList>
    </citation>
    <scope>NUCLEOTIDE SEQUENCE</scope>
</reference>
<feature type="domain" description="FAD-binding PCMH-type" evidence="5">
    <location>
        <begin position="40"/>
        <end position="211"/>
    </location>
</feature>
<keyword evidence="4" id="KW-0560">Oxidoreductase</keyword>
<proteinExistence type="inferred from homology"/>
<sequence>MTASPALSALQASFSAEQIALPGSERFDARIKSYLSLLQSEITPSAIFLPKNKEEVASFLNILQEHEEAFAIRGGGQQPLPGCSNIEGGITLDLVNITGVNLNDKNDIVSIGAGERWTAIYNKLHEKGLSVTGARSGNNGVGGLALSGGLSFFSSREGLVCDNVVNYQVVLASGQVVDANEKENSDLFKALRGGGNNFGVVTRFDMRTFKQGPFWGGAVFYFPDQFPAQIDALVDELRRPDASEETHIMISLFFAAQMGQVLGLNQVYYAQEVQNPPDIQPFVAMQPQMDQLNSMRMTTVKAAAEEQAAMAMTGVRCAYVNTTVKADSATLKAAAKVFSEALEKVKGFEGVVFSFTLQPYPLSLLEKTSRFGGNILNLSSNNGPLVSILILMYWKNASDDETILTQSREVLAAIDQDAEARGTAVPYKYLNYAFTFQDPINSYGEENKRAMLEVSKKYDPHGLFQKGAVGGFKLSA</sequence>
<dbReference type="InterPro" id="IPR016166">
    <property type="entry name" value="FAD-bd_PCMH"/>
</dbReference>
<keyword evidence="7" id="KW-1185">Reference proteome</keyword>
<dbReference type="OrthoDB" id="2151789at2759"/>
<dbReference type="InterPro" id="IPR016169">
    <property type="entry name" value="FAD-bd_PCMH_sub2"/>
</dbReference>
<dbReference type="Proteomes" id="UP000696573">
    <property type="component" value="Unassembled WGS sequence"/>
</dbReference>
<dbReference type="GO" id="GO:0016491">
    <property type="term" value="F:oxidoreductase activity"/>
    <property type="evidence" value="ECO:0007669"/>
    <property type="project" value="UniProtKB-KW"/>
</dbReference>
<protein>
    <recommendedName>
        <fullName evidence="5">FAD-binding PCMH-type domain-containing protein</fullName>
    </recommendedName>
</protein>
<accession>A0A9N9VEY0</accession>
<dbReference type="InterPro" id="IPR006094">
    <property type="entry name" value="Oxid_FAD_bind_N"/>
</dbReference>
<dbReference type="PANTHER" id="PTHR42973:SF22">
    <property type="entry name" value="FAD-BINDING PCMH-TYPE DOMAIN-CONTAINING PROTEIN-RELATED"/>
    <property type="match status" value="1"/>
</dbReference>
<organism evidence="6 7">
    <name type="scientific">Clonostachys rhizophaga</name>
    <dbReference type="NCBI Taxonomy" id="160324"/>
    <lineage>
        <taxon>Eukaryota</taxon>
        <taxon>Fungi</taxon>
        <taxon>Dikarya</taxon>
        <taxon>Ascomycota</taxon>
        <taxon>Pezizomycotina</taxon>
        <taxon>Sordariomycetes</taxon>
        <taxon>Hypocreomycetidae</taxon>
        <taxon>Hypocreales</taxon>
        <taxon>Bionectriaceae</taxon>
        <taxon>Clonostachys</taxon>
    </lineage>
</organism>
<comment type="caution">
    <text evidence="6">The sequence shown here is derived from an EMBL/GenBank/DDBJ whole genome shotgun (WGS) entry which is preliminary data.</text>
</comment>
<dbReference type="Gene3D" id="3.40.462.20">
    <property type="match status" value="1"/>
</dbReference>
<name>A0A9N9VEY0_9HYPO</name>